<comment type="similarity">
    <text evidence="1">Belongs to the peptidase A31 family.</text>
</comment>
<dbReference type="Gene3D" id="3.40.50.1450">
    <property type="entry name" value="HybD-like"/>
    <property type="match status" value="1"/>
</dbReference>
<sequence>MKPLLIGVGNDFAGDDAAGRLVARGLRGASGFDLAECHGAAADLVTLMEGRERVLIVDACRAGAPPGTLHRLDSGAGELPPWLRSVSSHGIGLAEGVALARVLGVLPPEVEVWAIEGADFATGAAMTPAVSVCVAAVCAEIPGHLAG</sequence>
<dbReference type="PANTHER" id="PTHR30302">
    <property type="entry name" value="HYDROGENASE 1 MATURATION PROTEASE"/>
    <property type="match status" value="1"/>
</dbReference>
<keyword evidence="6" id="KW-1185">Reference proteome</keyword>
<dbReference type="InterPro" id="IPR000671">
    <property type="entry name" value="Peptidase_A31"/>
</dbReference>
<proteinExistence type="inferred from homology"/>
<organism evidence="5 6">
    <name type="scientific">Sinisalibacter lacisalsi</name>
    <dbReference type="NCBI Taxonomy" id="1526570"/>
    <lineage>
        <taxon>Bacteria</taxon>
        <taxon>Pseudomonadati</taxon>
        <taxon>Pseudomonadota</taxon>
        <taxon>Alphaproteobacteria</taxon>
        <taxon>Rhodobacterales</taxon>
        <taxon>Roseobacteraceae</taxon>
        <taxon>Sinisalibacter</taxon>
    </lineage>
</organism>
<dbReference type="SUPFAM" id="SSF53163">
    <property type="entry name" value="HybD-like"/>
    <property type="match status" value="1"/>
</dbReference>
<evidence type="ECO:0000313" key="6">
    <source>
        <dbReference type="Proteomes" id="UP000617355"/>
    </source>
</evidence>
<evidence type="ECO:0000313" key="5">
    <source>
        <dbReference type="EMBL" id="GGD46204.1"/>
    </source>
</evidence>
<dbReference type="EMBL" id="BMGI01000006">
    <property type="protein sequence ID" value="GGD46204.1"/>
    <property type="molecule type" value="Genomic_DNA"/>
</dbReference>
<dbReference type="Pfam" id="PF01750">
    <property type="entry name" value="HycI"/>
    <property type="match status" value="1"/>
</dbReference>
<evidence type="ECO:0000256" key="4">
    <source>
        <dbReference type="ARBA" id="ARBA00022801"/>
    </source>
</evidence>
<dbReference type="InterPro" id="IPR023430">
    <property type="entry name" value="Pept_HybD-like_dom_sf"/>
</dbReference>
<dbReference type="RefSeq" id="WP_188529803.1">
    <property type="nucleotide sequence ID" value="NZ_BMGI01000006.1"/>
</dbReference>
<name>A0ABQ1QVL7_9RHOB</name>
<reference evidence="6" key="1">
    <citation type="journal article" date="2019" name="Int. J. Syst. Evol. Microbiol.">
        <title>The Global Catalogue of Microorganisms (GCM) 10K type strain sequencing project: providing services to taxonomists for standard genome sequencing and annotation.</title>
        <authorList>
            <consortium name="The Broad Institute Genomics Platform"/>
            <consortium name="The Broad Institute Genome Sequencing Center for Infectious Disease"/>
            <person name="Wu L."/>
            <person name="Ma J."/>
        </authorList>
    </citation>
    <scope>NUCLEOTIDE SEQUENCE [LARGE SCALE GENOMIC DNA]</scope>
    <source>
        <strain evidence="6">CGMCC 1.12922</strain>
    </source>
</reference>
<dbReference type="PANTHER" id="PTHR30302:SF1">
    <property type="entry name" value="HYDROGENASE 2 MATURATION PROTEASE"/>
    <property type="match status" value="1"/>
</dbReference>
<evidence type="ECO:0000256" key="1">
    <source>
        <dbReference type="ARBA" id="ARBA00006814"/>
    </source>
</evidence>
<comment type="caution">
    <text evidence="5">The sequence shown here is derived from an EMBL/GenBank/DDBJ whole genome shotgun (WGS) entry which is preliminary data.</text>
</comment>
<accession>A0ABQ1QVL7</accession>
<dbReference type="GO" id="GO:0008233">
    <property type="term" value="F:peptidase activity"/>
    <property type="evidence" value="ECO:0007669"/>
    <property type="project" value="UniProtKB-KW"/>
</dbReference>
<dbReference type="NCBIfam" id="TIGR00072">
    <property type="entry name" value="hydrog_prot"/>
    <property type="match status" value="1"/>
</dbReference>
<dbReference type="GO" id="GO:0006508">
    <property type="term" value="P:proteolysis"/>
    <property type="evidence" value="ECO:0007669"/>
    <property type="project" value="UniProtKB-KW"/>
</dbReference>
<keyword evidence="4" id="KW-0378">Hydrolase</keyword>
<evidence type="ECO:0000256" key="2">
    <source>
        <dbReference type="ARBA" id="ARBA00022670"/>
    </source>
</evidence>
<dbReference type="Proteomes" id="UP000617355">
    <property type="component" value="Unassembled WGS sequence"/>
</dbReference>
<evidence type="ECO:0000256" key="3">
    <source>
        <dbReference type="ARBA" id="ARBA00022750"/>
    </source>
</evidence>
<gene>
    <name evidence="5" type="ORF">GCM10011358_32320</name>
</gene>
<keyword evidence="3" id="KW-0064">Aspartyl protease</keyword>
<dbReference type="CDD" id="cd00518">
    <property type="entry name" value="H2MP"/>
    <property type="match status" value="1"/>
</dbReference>
<protein>
    <submittedName>
        <fullName evidence="5">Hydrogenase maturation protease</fullName>
    </submittedName>
</protein>
<keyword evidence="2 5" id="KW-0645">Protease</keyword>